<dbReference type="InterPro" id="IPR055170">
    <property type="entry name" value="GFO_IDH_MocA-like_dom"/>
</dbReference>
<gene>
    <name evidence="5" type="ORF">E6H00_02105</name>
</gene>
<dbReference type="PANTHER" id="PTHR43818">
    <property type="entry name" value="BCDNA.GH03377"/>
    <property type="match status" value="1"/>
</dbReference>
<organism evidence="5 6">
    <name type="scientific">Candidatus Segetimicrobium genomatis</name>
    <dbReference type="NCBI Taxonomy" id="2569760"/>
    <lineage>
        <taxon>Bacteria</taxon>
        <taxon>Bacillati</taxon>
        <taxon>Candidatus Sysuimicrobiota</taxon>
        <taxon>Candidatus Sysuimicrobiia</taxon>
        <taxon>Candidatus Sysuimicrobiales</taxon>
        <taxon>Candidatus Segetimicrobiaceae</taxon>
        <taxon>Candidatus Segetimicrobium</taxon>
    </lineage>
</organism>
<dbReference type="Pfam" id="PF22725">
    <property type="entry name" value="GFO_IDH_MocA_C3"/>
    <property type="match status" value="1"/>
</dbReference>
<protein>
    <submittedName>
        <fullName evidence="5">Gfo/Idh/MocA family oxidoreductase</fullName>
    </submittedName>
</protein>
<dbReference type="InterPro" id="IPR036291">
    <property type="entry name" value="NAD(P)-bd_dom_sf"/>
</dbReference>
<dbReference type="Gene3D" id="3.30.360.10">
    <property type="entry name" value="Dihydrodipicolinate Reductase, domain 2"/>
    <property type="match status" value="1"/>
</dbReference>
<dbReference type="GO" id="GO:0016491">
    <property type="term" value="F:oxidoreductase activity"/>
    <property type="evidence" value="ECO:0007669"/>
    <property type="project" value="UniProtKB-KW"/>
</dbReference>
<dbReference type="AlphaFoldDB" id="A0A537KAR2"/>
<dbReference type="Pfam" id="PF01408">
    <property type="entry name" value="GFO_IDH_MocA"/>
    <property type="match status" value="1"/>
</dbReference>
<evidence type="ECO:0000313" key="6">
    <source>
        <dbReference type="Proteomes" id="UP000318509"/>
    </source>
</evidence>
<feature type="region of interest" description="Disordered" evidence="2">
    <location>
        <begin position="42"/>
        <end position="65"/>
    </location>
</feature>
<evidence type="ECO:0000259" key="3">
    <source>
        <dbReference type="Pfam" id="PF01408"/>
    </source>
</evidence>
<dbReference type="SUPFAM" id="SSF51735">
    <property type="entry name" value="NAD(P)-binding Rossmann-fold domains"/>
    <property type="match status" value="1"/>
</dbReference>
<evidence type="ECO:0000256" key="2">
    <source>
        <dbReference type="SAM" id="MobiDB-lite"/>
    </source>
</evidence>
<dbReference type="PANTHER" id="PTHR43818:SF11">
    <property type="entry name" value="BCDNA.GH03377"/>
    <property type="match status" value="1"/>
</dbReference>
<dbReference type="Proteomes" id="UP000318509">
    <property type="component" value="Unassembled WGS sequence"/>
</dbReference>
<feature type="domain" description="GFO/IDH/MocA-like oxidoreductase" evidence="4">
    <location>
        <begin position="208"/>
        <end position="340"/>
    </location>
</feature>
<name>A0A537KAR2_9BACT</name>
<dbReference type="EMBL" id="VBAK01000048">
    <property type="protein sequence ID" value="TMI92857.1"/>
    <property type="molecule type" value="Genomic_DNA"/>
</dbReference>
<keyword evidence="1" id="KW-0560">Oxidoreductase</keyword>
<comment type="caution">
    <text evidence="5">The sequence shown here is derived from an EMBL/GenBank/DDBJ whole genome shotgun (WGS) entry which is preliminary data.</text>
</comment>
<evidence type="ECO:0000313" key="5">
    <source>
        <dbReference type="EMBL" id="TMI92857.1"/>
    </source>
</evidence>
<accession>A0A537KAR2</accession>
<dbReference type="InterPro" id="IPR000683">
    <property type="entry name" value="Gfo/Idh/MocA-like_OxRdtase_N"/>
</dbReference>
<feature type="domain" description="Gfo/Idh/MocA-like oxidoreductase N-terminal" evidence="3">
    <location>
        <begin position="72"/>
        <end position="198"/>
    </location>
</feature>
<dbReference type="Gene3D" id="3.40.50.720">
    <property type="entry name" value="NAD(P)-binding Rossmann-like Domain"/>
    <property type="match status" value="1"/>
</dbReference>
<sequence length="451" mass="48691">MSIAIFFQCFVIVHPQCMDVFTINLTGALLRGDKDCMKVVQRRPPKTRRHHDGDPETRSGAAVTAGTPRSVGIGVIGYDGVARAHLQAILRLATVFWPPPVRPVLAALAGRSADRVQEAAQRYGAPAAYTDWRRLIEDRRVELLINCGPNDLHADPCIAAAARGLHMLCEKPLARSSAEAAKMRDAAVRAGTVHMTGYNYRFVPAVLLARGMIAEGKLGQIRHFRARYCDDSMIDPDVPYTWRHSRAQAGSGVIGDLAAHAIDLARFLVGEITAVSAAARIFVDRRPRPQGGDGTVDVEDAIEAVVEFAGGAVGTLEASSMCPGRKNFLTFEVNGTLGTVIFNLERLNELEVCLQGNAVGGFQTVLVTERHHPYGGRWWPPGHLLGWEQPFVHQLHRMLTAVAGQGRAGPEGATFEDGYQCAVVCDLLDRAAGEGRRIAAAGVAPSRASGE</sequence>
<dbReference type="SUPFAM" id="SSF55347">
    <property type="entry name" value="Glyceraldehyde-3-phosphate dehydrogenase-like, C-terminal domain"/>
    <property type="match status" value="1"/>
</dbReference>
<reference evidence="5 6" key="1">
    <citation type="journal article" date="2019" name="Nat. Microbiol.">
        <title>Mediterranean grassland soil C-N compound turnover is dependent on rainfall and depth, and is mediated by genomically divergent microorganisms.</title>
        <authorList>
            <person name="Diamond S."/>
            <person name="Andeer P.F."/>
            <person name="Li Z."/>
            <person name="Crits-Christoph A."/>
            <person name="Burstein D."/>
            <person name="Anantharaman K."/>
            <person name="Lane K.R."/>
            <person name="Thomas B.C."/>
            <person name="Pan C."/>
            <person name="Northen T.R."/>
            <person name="Banfield J.F."/>
        </authorList>
    </citation>
    <scope>NUCLEOTIDE SEQUENCE [LARGE SCALE GENOMIC DNA]</scope>
    <source>
        <strain evidence="5">NP_3</strain>
    </source>
</reference>
<dbReference type="InterPro" id="IPR050463">
    <property type="entry name" value="Gfo/Idh/MocA_oxidrdct_glycsds"/>
</dbReference>
<evidence type="ECO:0000259" key="4">
    <source>
        <dbReference type="Pfam" id="PF22725"/>
    </source>
</evidence>
<dbReference type="GO" id="GO:0000166">
    <property type="term" value="F:nucleotide binding"/>
    <property type="evidence" value="ECO:0007669"/>
    <property type="project" value="InterPro"/>
</dbReference>
<proteinExistence type="predicted"/>
<evidence type="ECO:0000256" key="1">
    <source>
        <dbReference type="ARBA" id="ARBA00023002"/>
    </source>
</evidence>